<dbReference type="AlphaFoldDB" id="S3LS81"/>
<dbReference type="InterPro" id="IPR002514">
    <property type="entry name" value="Transposase_8"/>
</dbReference>
<dbReference type="GeneID" id="301462606"/>
<comment type="caution">
    <text evidence="1">The sequence shown here is derived from an EMBL/GenBank/DDBJ whole genome shotgun (WGS) entry which is preliminary data.</text>
</comment>
<dbReference type="InterPro" id="IPR009057">
    <property type="entry name" value="Homeodomain-like_sf"/>
</dbReference>
<evidence type="ECO:0000313" key="1">
    <source>
        <dbReference type="EMBL" id="EPF47297.1"/>
    </source>
</evidence>
<protein>
    <recommendedName>
        <fullName evidence="3">Transposase</fullName>
    </recommendedName>
</protein>
<dbReference type="PATRIC" id="fig|1125702.3.peg.1165"/>
<dbReference type="RefSeq" id="WP_016518574.1">
    <property type="nucleotide sequence ID" value="NZ_KE332512.1"/>
</dbReference>
<organism evidence="1 2">
    <name type="scientific">Treponema vincentii F0403</name>
    <dbReference type="NCBI Taxonomy" id="1125702"/>
    <lineage>
        <taxon>Bacteria</taxon>
        <taxon>Pseudomonadati</taxon>
        <taxon>Spirochaetota</taxon>
        <taxon>Spirochaetia</taxon>
        <taxon>Spirochaetales</taxon>
        <taxon>Treponemataceae</taxon>
        <taxon>Treponema</taxon>
    </lineage>
</organism>
<dbReference type="GO" id="GO:0003677">
    <property type="term" value="F:DNA binding"/>
    <property type="evidence" value="ECO:0007669"/>
    <property type="project" value="InterPro"/>
</dbReference>
<accession>S3LS81</accession>
<dbReference type="HOGENOM" id="CLU_2385257_0_0_12"/>
<sequence length="94" mass="10564">MKRYDENFKIEALKLSDEIGVKKACEQLNVNYGTLAGWRKQRVKKNKEGKSTIAMMQSKSKTSNHPAVSSPYSNSAILLSVNRNDENNQMSGRA</sequence>
<reference evidence="1 2" key="1">
    <citation type="submission" date="2013-04" db="EMBL/GenBank/DDBJ databases">
        <title>The Genome Sequence of Treponema vincentii F0403.</title>
        <authorList>
            <consortium name="The Broad Institute Genomics Platform"/>
            <person name="Earl A."/>
            <person name="Ward D."/>
            <person name="Feldgarden M."/>
            <person name="Gevers D."/>
            <person name="Leonetti C."/>
            <person name="Izard J."/>
            <person name="Walker B."/>
            <person name="Young S."/>
            <person name="Zeng Q."/>
            <person name="Gargeya S."/>
            <person name="Fitzgerald M."/>
            <person name="Haas B."/>
            <person name="Abouelleil A."/>
            <person name="Allen A.W."/>
            <person name="Alvarado L."/>
            <person name="Arachchi H.M."/>
            <person name="Berlin A.M."/>
            <person name="Chapman S.B."/>
            <person name="Gainer-Dewar J."/>
            <person name="Goldberg J."/>
            <person name="Griggs A."/>
            <person name="Gujja S."/>
            <person name="Hansen M."/>
            <person name="Howarth C."/>
            <person name="Imamovic A."/>
            <person name="Ireland A."/>
            <person name="Larimer J."/>
            <person name="McCowan C."/>
            <person name="Murphy C."/>
            <person name="Pearson M."/>
            <person name="Poon T.W."/>
            <person name="Priest M."/>
            <person name="Roberts A."/>
            <person name="Saif S."/>
            <person name="Shea T."/>
            <person name="Sisk P."/>
            <person name="Sykes S."/>
            <person name="Wortman J."/>
            <person name="Nusbaum C."/>
            <person name="Birren B."/>
        </authorList>
    </citation>
    <scope>NUCLEOTIDE SEQUENCE [LARGE SCALE GENOMIC DNA]</scope>
    <source>
        <strain evidence="1 2">F0403</strain>
    </source>
</reference>
<name>S3LS81_9SPIR</name>
<proteinExistence type="predicted"/>
<dbReference type="Pfam" id="PF01527">
    <property type="entry name" value="HTH_Tnp_1"/>
    <property type="match status" value="1"/>
</dbReference>
<dbReference type="SUPFAM" id="SSF46689">
    <property type="entry name" value="Homeodomain-like"/>
    <property type="match status" value="1"/>
</dbReference>
<dbReference type="GO" id="GO:0006313">
    <property type="term" value="P:DNA transposition"/>
    <property type="evidence" value="ECO:0007669"/>
    <property type="project" value="InterPro"/>
</dbReference>
<dbReference type="Proteomes" id="UP000014605">
    <property type="component" value="Unassembled WGS sequence"/>
</dbReference>
<evidence type="ECO:0008006" key="3">
    <source>
        <dbReference type="Google" id="ProtNLM"/>
    </source>
</evidence>
<dbReference type="GO" id="GO:0004803">
    <property type="term" value="F:transposase activity"/>
    <property type="evidence" value="ECO:0007669"/>
    <property type="project" value="InterPro"/>
</dbReference>
<evidence type="ECO:0000313" key="2">
    <source>
        <dbReference type="Proteomes" id="UP000014605"/>
    </source>
</evidence>
<keyword evidence="2" id="KW-1185">Reference proteome</keyword>
<dbReference type="EMBL" id="ATFC01000007">
    <property type="protein sequence ID" value="EPF47297.1"/>
    <property type="molecule type" value="Genomic_DNA"/>
</dbReference>
<gene>
    <name evidence="1" type="ORF">HMPREF1222_01121</name>
</gene>